<dbReference type="InterPro" id="IPR036236">
    <property type="entry name" value="Znf_C2H2_sf"/>
</dbReference>
<dbReference type="PROSITE" id="PS51800">
    <property type="entry name" value="ZF_CHHC_U11_48K"/>
    <property type="match status" value="2"/>
</dbReference>
<feature type="region of interest" description="Disordered" evidence="4">
    <location>
        <begin position="148"/>
        <end position="209"/>
    </location>
</feature>
<name>A0A8T0F558_ARGBR</name>
<evidence type="ECO:0000313" key="7">
    <source>
        <dbReference type="Proteomes" id="UP000807504"/>
    </source>
</evidence>
<dbReference type="PANTHER" id="PTHR21402">
    <property type="entry name" value="GAMETOCYTE SPECIFIC FACTOR 1-RELATED"/>
    <property type="match status" value="1"/>
</dbReference>
<dbReference type="EMBL" id="JABXBU010000015">
    <property type="protein sequence ID" value="KAF8786344.1"/>
    <property type="molecule type" value="Genomic_DNA"/>
</dbReference>
<organism evidence="6 7">
    <name type="scientific">Argiope bruennichi</name>
    <name type="common">Wasp spider</name>
    <name type="synonym">Aranea bruennichi</name>
    <dbReference type="NCBI Taxonomy" id="94029"/>
    <lineage>
        <taxon>Eukaryota</taxon>
        <taxon>Metazoa</taxon>
        <taxon>Ecdysozoa</taxon>
        <taxon>Arthropoda</taxon>
        <taxon>Chelicerata</taxon>
        <taxon>Arachnida</taxon>
        <taxon>Araneae</taxon>
        <taxon>Araneomorphae</taxon>
        <taxon>Entelegynae</taxon>
        <taxon>Araneoidea</taxon>
        <taxon>Araneidae</taxon>
        <taxon>Argiope</taxon>
    </lineage>
</organism>
<dbReference type="Proteomes" id="UP000807504">
    <property type="component" value="Unassembled WGS sequence"/>
</dbReference>
<keyword evidence="2" id="KW-0863">Zinc-finger</keyword>
<proteinExistence type="predicted"/>
<feature type="region of interest" description="Disordered" evidence="4">
    <location>
        <begin position="253"/>
        <end position="288"/>
    </location>
</feature>
<comment type="caution">
    <text evidence="6">The sequence shown here is derived from an EMBL/GenBank/DDBJ whole genome shotgun (WGS) entry which is preliminary data.</text>
</comment>
<sequence>MSSANELETCPFDEAHKVKRSRMQIHIAKCRLNHLDSPQPFVCPFNATHILPAQEKAYHLSRCPDRVVLDRTVTAPLHQNNPFKGRTAVPSVSEPIHVEPEEVWEVDDDIKPGYQPTKEVPIGAIIHPEPLSKPAVRRQLYKELHQMPSGLDIKSDGATKNIKSGAANPAPPIPRQPKQLSEAERQFEDQDPSPQYLGLGRGKPPSTRIAANIFPRQPQVNKAAPAQSNYSAVISGMKNLGLGRAVANTASPNPVVLNDDDFPALGVGRGSAKNPQRQGRGGAKNPQK</sequence>
<keyword evidence="1" id="KW-0479">Metal-binding</keyword>
<evidence type="ECO:0000259" key="5">
    <source>
        <dbReference type="PROSITE" id="PS51800"/>
    </source>
</evidence>
<feature type="domain" description="CHHC U11-48K-type" evidence="5">
    <location>
        <begin position="7"/>
        <end position="34"/>
    </location>
</feature>
<dbReference type="Pfam" id="PF05253">
    <property type="entry name" value="zf-U11-48K"/>
    <property type="match status" value="2"/>
</dbReference>
<reference evidence="6" key="2">
    <citation type="submission" date="2020-06" db="EMBL/GenBank/DDBJ databases">
        <authorList>
            <person name="Sheffer M."/>
        </authorList>
    </citation>
    <scope>NUCLEOTIDE SEQUENCE</scope>
</reference>
<evidence type="ECO:0000256" key="1">
    <source>
        <dbReference type="ARBA" id="ARBA00022723"/>
    </source>
</evidence>
<accession>A0A8T0F558</accession>
<reference evidence="6" key="1">
    <citation type="journal article" date="2020" name="bioRxiv">
        <title>Chromosome-level reference genome of the European wasp spider Argiope bruennichi: a resource for studies on range expansion and evolutionary adaptation.</title>
        <authorList>
            <person name="Sheffer M.M."/>
            <person name="Hoppe A."/>
            <person name="Krehenwinkel H."/>
            <person name="Uhl G."/>
            <person name="Kuss A.W."/>
            <person name="Jensen L."/>
            <person name="Jensen C."/>
            <person name="Gillespie R.G."/>
            <person name="Hoff K.J."/>
            <person name="Prost S."/>
        </authorList>
    </citation>
    <scope>NUCLEOTIDE SEQUENCE</scope>
</reference>
<keyword evidence="7" id="KW-1185">Reference proteome</keyword>
<evidence type="ECO:0000256" key="3">
    <source>
        <dbReference type="ARBA" id="ARBA00022833"/>
    </source>
</evidence>
<dbReference type="InterPro" id="IPR022776">
    <property type="entry name" value="TRM13/UPF0224_CHHC_Znf_dom"/>
</dbReference>
<evidence type="ECO:0000256" key="2">
    <source>
        <dbReference type="ARBA" id="ARBA00022771"/>
    </source>
</evidence>
<dbReference type="GO" id="GO:0008270">
    <property type="term" value="F:zinc ion binding"/>
    <property type="evidence" value="ECO:0007669"/>
    <property type="project" value="UniProtKB-KW"/>
</dbReference>
<dbReference type="SUPFAM" id="SSF57667">
    <property type="entry name" value="beta-beta-alpha zinc fingers"/>
    <property type="match status" value="1"/>
</dbReference>
<gene>
    <name evidence="6" type="ORF">HNY73_008069</name>
</gene>
<dbReference type="AlphaFoldDB" id="A0A8T0F558"/>
<dbReference type="InterPro" id="IPR051591">
    <property type="entry name" value="UPF0224_FAM112_RNA_Proc"/>
</dbReference>
<evidence type="ECO:0000313" key="6">
    <source>
        <dbReference type="EMBL" id="KAF8786344.1"/>
    </source>
</evidence>
<dbReference type="PANTHER" id="PTHR21402:SF5">
    <property type="entry name" value="GAMETOCYTE SPECIFIC FACTOR 1"/>
    <property type="match status" value="1"/>
</dbReference>
<protein>
    <submittedName>
        <fullName evidence="6">Gametocyte-specific factor 1 like protein</fullName>
    </submittedName>
</protein>
<evidence type="ECO:0000256" key="4">
    <source>
        <dbReference type="SAM" id="MobiDB-lite"/>
    </source>
</evidence>
<keyword evidence="3" id="KW-0862">Zinc</keyword>
<feature type="domain" description="CHHC U11-48K-type" evidence="5">
    <location>
        <begin position="40"/>
        <end position="67"/>
    </location>
</feature>